<dbReference type="InterPro" id="IPR035983">
    <property type="entry name" value="Hect_E3_ubiquitin_ligase"/>
</dbReference>
<dbReference type="PROSITE" id="PS50237">
    <property type="entry name" value="HECT"/>
    <property type="match status" value="1"/>
</dbReference>
<dbReference type="PANTHER" id="PTHR11254">
    <property type="entry name" value="HECT DOMAIN UBIQUITIN-PROTEIN LIGASE"/>
    <property type="match status" value="1"/>
</dbReference>
<dbReference type="GO" id="GO:0061630">
    <property type="term" value="F:ubiquitin protein ligase activity"/>
    <property type="evidence" value="ECO:0007669"/>
    <property type="project" value="UniProtKB-EC"/>
</dbReference>
<dbReference type="SUPFAM" id="SSF56204">
    <property type="entry name" value="Hect, E3 ligase catalytic domain"/>
    <property type="match status" value="1"/>
</dbReference>
<dbReference type="Pfam" id="PF00632">
    <property type="entry name" value="HECT"/>
    <property type="match status" value="1"/>
</dbReference>
<dbReference type="GO" id="GO:0005737">
    <property type="term" value="C:cytoplasm"/>
    <property type="evidence" value="ECO:0007669"/>
    <property type="project" value="TreeGrafter"/>
</dbReference>
<dbReference type="PANTHER" id="PTHR11254:SF67">
    <property type="entry name" value="E3 UBIQUITIN-PROTEIN LIGASE HUWE1"/>
    <property type="match status" value="1"/>
</dbReference>
<dbReference type="EMBL" id="SOYY01000018">
    <property type="protein sequence ID" value="KAA0708725.1"/>
    <property type="molecule type" value="Genomic_DNA"/>
</dbReference>
<accession>A0A5A9MXL9</accession>
<evidence type="ECO:0000313" key="8">
    <source>
        <dbReference type="EMBL" id="KAA0701497.1"/>
    </source>
</evidence>
<evidence type="ECO:0000313" key="11">
    <source>
        <dbReference type="EMBL" id="KAA0719620.1"/>
    </source>
</evidence>
<dbReference type="Proteomes" id="UP000324632">
    <property type="component" value="Chromosome 7"/>
</dbReference>
<comment type="caution">
    <text evidence="9">The sequence shown here is derived from an EMBL/GenBank/DDBJ whole genome shotgun (WGS) entry which is preliminary data.</text>
</comment>
<keyword evidence="4" id="KW-0808">Transferase</keyword>
<dbReference type="InterPro" id="IPR000569">
    <property type="entry name" value="HECT_dom"/>
</dbReference>
<feature type="domain" description="HECT" evidence="7">
    <location>
        <begin position="55"/>
        <end position="230"/>
    </location>
</feature>
<dbReference type="GO" id="GO:0000209">
    <property type="term" value="P:protein polyubiquitination"/>
    <property type="evidence" value="ECO:0007669"/>
    <property type="project" value="TreeGrafter"/>
</dbReference>
<comment type="catalytic activity">
    <reaction evidence="1">
        <text>S-ubiquitinyl-[E2 ubiquitin-conjugating enzyme]-L-cysteine + [acceptor protein]-L-lysine = [E2 ubiquitin-conjugating enzyme]-L-cysteine + N(6)-ubiquitinyl-[acceptor protein]-L-lysine.</text>
        <dbReference type="EC" id="2.3.2.26"/>
    </reaction>
</comment>
<evidence type="ECO:0000256" key="6">
    <source>
        <dbReference type="PROSITE-ProRule" id="PRU00104"/>
    </source>
</evidence>
<evidence type="ECO:0000313" key="9">
    <source>
        <dbReference type="EMBL" id="KAA0701769.1"/>
    </source>
</evidence>
<dbReference type="Proteomes" id="UP000324632">
    <property type="component" value="Chromosome 18"/>
</dbReference>
<evidence type="ECO:0000256" key="5">
    <source>
        <dbReference type="ARBA" id="ARBA00022786"/>
    </source>
</evidence>
<dbReference type="Proteomes" id="UP000324632">
    <property type="component" value="Chromosome 25"/>
</dbReference>
<dbReference type="EMBL" id="SOYY01000007">
    <property type="protein sequence ID" value="KAA0719620.1"/>
    <property type="molecule type" value="Genomic_DNA"/>
</dbReference>
<evidence type="ECO:0000313" key="10">
    <source>
        <dbReference type="EMBL" id="KAA0708725.1"/>
    </source>
</evidence>
<dbReference type="EMBL" id="SOYY01000025">
    <property type="protein sequence ID" value="KAA0701769.1"/>
    <property type="molecule type" value="Genomic_DNA"/>
</dbReference>
<dbReference type="Gene3D" id="3.30.2410.10">
    <property type="entry name" value="Hect, E3 ligase catalytic domain"/>
    <property type="match status" value="1"/>
</dbReference>
<evidence type="ECO:0000256" key="4">
    <source>
        <dbReference type="ARBA" id="ARBA00022679"/>
    </source>
</evidence>
<reference evidence="9 12" key="1">
    <citation type="journal article" date="2019" name="Mol. Ecol. Resour.">
        <title>Chromosome-level genome assembly of Triplophysa tibetana, a fish adapted to the harsh high-altitude environment of the Tibetan Plateau.</title>
        <authorList>
            <person name="Yang X."/>
            <person name="Liu H."/>
            <person name="Ma Z."/>
            <person name="Zou Y."/>
            <person name="Zou M."/>
            <person name="Mao Y."/>
            <person name="Li X."/>
            <person name="Wang H."/>
            <person name="Chen T."/>
            <person name="Wang W."/>
            <person name="Yang R."/>
        </authorList>
    </citation>
    <scope>NUCLEOTIDE SEQUENCE [LARGE SCALE GENOMIC DNA]</scope>
    <source>
        <strain evidence="9">TTIB1903HZAU</strain>
        <tissue evidence="9">Muscle</tissue>
    </source>
</reference>
<protein>
    <recommendedName>
        <fullName evidence="3">HECT-type E3 ubiquitin transferase</fullName>
        <ecNumber evidence="3">2.3.2.26</ecNumber>
    </recommendedName>
</protein>
<feature type="active site" description="Glycyl thioester intermediate" evidence="6">
    <location>
        <position position="198"/>
    </location>
</feature>
<dbReference type="AlphaFoldDB" id="A0A5A9MXL9"/>
<dbReference type="GO" id="GO:0006511">
    <property type="term" value="P:ubiquitin-dependent protein catabolic process"/>
    <property type="evidence" value="ECO:0007669"/>
    <property type="project" value="TreeGrafter"/>
</dbReference>
<dbReference type="InterPro" id="IPR050409">
    <property type="entry name" value="E3_ubiq-protein_ligase"/>
</dbReference>
<gene>
    <name evidence="10" type="ORF">E1301_Tti008021</name>
    <name evidence="9" type="ORF">E1301_Tti016384</name>
    <name evidence="8" type="ORF">E1301_Tti023879</name>
    <name evidence="11" type="ORF">E1301_Tti024100</name>
</gene>
<sequence length="230" mass="26123">MCKPVLDDVADCELYNKIKKVSEASTLEELQHSTEPIMDYLANAGCLRPLKSIGDRDRLVEDILMFQVVNRVRGPFERFRDGLKTLGILAKLQQHPEAFRSTFCNQPNQLTADILDDLFEINWSENGSNKRANENRVIAFWRDYLQDVEEEGSQRLGAILAFATGSDQVPPIGFHPQPSIAFHHDTEIPQRFPVANTCINCLRLPLYSTYSAFKSNMDFAIDNTHGFGKE</sequence>
<evidence type="ECO:0000256" key="3">
    <source>
        <dbReference type="ARBA" id="ARBA00012485"/>
    </source>
</evidence>
<keyword evidence="5 6" id="KW-0833">Ubl conjugation pathway</keyword>
<evidence type="ECO:0000256" key="1">
    <source>
        <dbReference type="ARBA" id="ARBA00000885"/>
    </source>
</evidence>
<evidence type="ECO:0000313" key="12">
    <source>
        <dbReference type="Proteomes" id="UP000324632"/>
    </source>
</evidence>
<name>A0A5A9MXL9_9TELE</name>
<proteinExistence type="predicted"/>
<dbReference type="EMBL" id="SOYY01000055">
    <property type="protein sequence ID" value="KAA0701497.1"/>
    <property type="molecule type" value="Genomic_DNA"/>
</dbReference>
<comment type="pathway">
    <text evidence="2">Protein modification; protein ubiquitination.</text>
</comment>
<organism evidence="9 12">
    <name type="scientific">Triplophysa tibetana</name>
    <dbReference type="NCBI Taxonomy" id="1572043"/>
    <lineage>
        <taxon>Eukaryota</taxon>
        <taxon>Metazoa</taxon>
        <taxon>Chordata</taxon>
        <taxon>Craniata</taxon>
        <taxon>Vertebrata</taxon>
        <taxon>Euteleostomi</taxon>
        <taxon>Actinopterygii</taxon>
        <taxon>Neopterygii</taxon>
        <taxon>Teleostei</taxon>
        <taxon>Ostariophysi</taxon>
        <taxon>Cypriniformes</taxon>
        <taxon>Nemacheilidae</taxon>
        <taxon>Triplophysa</taxon>
    </lineage>
</organism>
<evidence type="ECO:0000259" key="7">
    <source>
        <dbReference type="PROSITE" id="PS50237"/>
    </source>
</evidence>
<keyword evidence="12" id="KW-1185">Reference proteome</keyword>
<dbReference type="EC" id="2.3.2.26" evidence="3"/>
<evidence type="ECO:0000256" key="2">
    <source>
        <dbReference type="ARBA" id="ARBA00004906"/>
    </source>
</evidence>